<sequence length="915" mass="95714">MSRKLWALLVALALLLALATYVYYRRTVAAEPVDAYALVPDDAVLVLTTRDHPALVRHLQEIQLWDNLTAVRYVQLAAGHLAVADSLAGGHGRTGSLLDLLGRKQVVTSVHVTGPGAFDVLYQVPLASVREYRQARGLLETLGRDRRYRLRQRLLDGQALSVLTEVRTESSLTVFNYRNHWVLSTNAALVEAVVQRLRHPRAPTVLARFADTDVLRVPGTDAALWLNFRRLPQLLDVLFRPETHARFDPLATLAADGLLGLKLAGPVAELAGFATPETARGALQAQVRGQPAEPFGLAGVLPTRTALVLRLAVRPRAPAGPAAADSAGLRTALDSLAASFGPEMAVAYLAAAAPGAASGRLAYLRCPAPARTARWLGEVRRRTGQSAAFTRVGGYEMHPLGVAIGQLVKPLLAPAAPGEAEPAPVGALVDGYLVLADAATLGGALADVAAGRTWARSPAYAAFLARTLPRARLGLYLDTRNAWNGLLGALTEDRRAGLLRNEALFQRFPQLAWQLVPAPDEAAPGARYYGRLLLHRPGEGEGAAALAGAAAGRGLAFGAPLVGTPLLLAVPGARAPAALVQDSAGVAYFVSPDNGVVWADSLGAPLAGAAPLPAGPGAPGGLALAAGPRLHRLALADGREAPPFPLNLPDTVRATALQASAPAAGAPRLLATAGPRALFLLDAQGRQYPGWAPKRLDFPLAGAAALLSVGGRDVVVCPLQNGYVYAYDQRGGLLPGFPLSVGARLAGGLAGPAGSTLGRTRLTVVNQHGELVTFTLVGDVVARRRVATWSRTATFRLVPAAGGGRTYGLTREDGGRYDFYLPPRAAPVVSRAFVTSGPKPTQFFDFGAGGQLVAVGEPGPGLAYVFDARGQLLGGQPLASTGTGVGLAYSAPTGTYQLVHLVGRELRRTELRPPP</sequence>
<keyword evidence="2" id="KW-1185">Reference proteome</keyword>
<evidence type="ECO:0000313" key="1">
    <source>
        <dbReference type="EMBL" id="NRT17812.1"/>
    </source>
</evidence>
<reference evidence="1 2" key="1">
    <citation type="submission" date="2020-05" db="EMBL/GenBank/DDBJ databases">
        <title>Genomic Encyclopedia of Type Strains, Phase IV (KMG-V): Genome sequencing to study the core and pangenomes of soil and plant-associated prokaryotes.</title>
        <authorList>
            <person name="Whitman W."/>
        </authorList>
    </citation>
    <scope>NUCLEOTIDE SEQUENCE [LARGE SCALE GENOMIC DNA]</scope>
    <source>
        <strain evidence="1 2">9A</strain>
    </source>
</reference>
<comment type="caution">
    <text evidence="1">The sequence shown here is derived from an EMBL/GenBank/DDBJ whole genome shotgun (WGS) entry which is preliminary data.</text>
</comment>
<name>A0ABX2FLK0_9BACT</name>
<evidence type="ECO:0000313" key="2">
    <source>
        <dbReference type="Proteomes" id="UP000779507"/>
    </source>
</evidence>
<organism evidence="1 2">
    <name type="scientific">Hymenobacter caeli</name>
    <dbReference type="NCBI Taxonomy" id="2735894"/>
    <lineage>
        <taxon>Bacteria</taxon>
        <taxon>Pseudomonadati</taxon>
        <taxon>Bacteroidota</taxon>
        <taxon>Cytophagia</taxon>
        <taxon>Cytophagales</taxon>
        <taxon>Hymenobacteraceae</taxon>
        <taxon>Hymenobacter</taxon>
    </lineage>
</organism>
<protein>
    <recommendedName>
        <fullName evidence="3">DUF3352 domain-containing protein</fullName>
    </recommendedName>
</protein>
<dbReference type="Proteomes" id="UP000779507">
    <property type="component" value="Unassembled WGS sequence"/>
</dbReference>
<proteinExistence type="predicted"/>
<dbReference type="EMBL" id="JABSNP010000002">
    <property type="protein sequence ID" value="NRT17812.1"/>
    <property type="molecule type" value="Genomic_DNA"/>
</dbReference>
<gene>
    <name evidence="1" type="ORF">HNP98_000619</name>
</gene>
<evidence type="ECO:0008006" key="3">
    <source>
        <dbReference type="Google" id="ProtNLM"/>
    </source>
</evidence>
<dbReference type="RefSeq" id="WP_173808581.1">
    <property type="nucleotide sequence ID" value="NZ_JABSNP010000002.1"/>
</dbReference>
<accession>A0ABX2FLK0</accession>